<dbReference type="GO" id="GO:0008233">
    <property type="term" value="F:peptidase activity"/>
    <property type="evidence" value="ECO:0007669"/>
    <property type="project" value="UniProtKB-KW"/>
</dbReference>
<evidence type="ECO:0000313" key="3">
    <source>
        <dbReference type="Proteomes" id="UP000464620"/>
    </source>
</evidence>
<dbReference type="GO" id="GO:0006508">
    <property type="term" value="P:proteolysis"/>
    <property type="evidence" value="ECO:0007669"/>
    <property type="project" value="UniProtKB-KW"/>
</dbReference>
<evidence type="ECO:0000313" key="2">
    <source>
        <dbReference type="EMBL" id="QHN78793.1"/>
    </source>
</evidence>
<name>A0A6B9VBL7_ARAHY</name>
<feature type="compositionally biased region" description="Low complexity" evidence="1">
    <location>
        <begin position="203"/>
        <end position="213"/>
    </location>
</feature>
<keyword evidence="2" id="KW-0645">Protease</keyword>
<feature type="region of interest" description="Disordered" evidence="1">
    <location>
        <begin position="200"/>
        <end position="222"/>
    </location>
</feature>
<evidence type="ECO:0000256" key="1">
    <source>
        <dbReference type="SAM" id="MobiDB-lite"/>
    </source>
</evidence>
<dbReference type="Proteomes" id="UP000464620">
    <property type="component" value="Chromosome B09"/>
</dbReference>
<organism evidence="2 3">
    <name type="scientific">Arachis hypogaea</name>
    <name type="common">Peanut</name>
    <dbReference type="NCBI Taxonomy" id="3818"/>
    <lineage>
        <taxon>Eukaryota</taxon>
        <taxon>Viridiplantae</taxon>
        <taxon>Streptophyta</taxon>
        <taxon>Embryophyta</taxon>
        <taxon>Tracheophyta</taxon>
        <taxon>Spermatophyta</taxon>
        <taxon>Magnoliopsida</taxon>
        <taxon>eudicotyledons</taxon>
        <taxon>Gunneridae</taxon>
        <taxon>Pentapetalae</taxon>
        <taxon>rosids</taxon>
        <taxon>fabids</taxon>
        <taxon>Fabales</taxon>
        <taxon>Fabaceae</taxon>
        <taxon>Papilionoideae</taxon>
        <taxon>50 kb inversion clade</taxon>
        <taxon>dalbergioids sensu lato</taxon>
        <taxon>Dalbergieae</taxon>
        <taxon>Pterocarpus clade</taxon>
        <taxon>Arachis</taxon>
    </lineage>
</organism>
<keyword evidence="2" id="KW-0378">Hydrolase</keyword>
<dbReference type="EMBL" id="CP031001">
    <property type="protein sequence ID" value="QHN78793.1"/>
    <property type="molecule type" value="Genomic_DNA"/>
</dbReference>
<sequence>MGLDDTELEIAAYLYGNYLMDNYEEDIVFSELTARRDVFRSLMPGKPIISLVLDLVADMMKTELTRESEKTKLDPDRLPSCITYVYLGKVDCLKRVFIPVSESTDEGHEHWYLVFEFEEPEGLPTLEAGSNDAGVRVASWMIACVEDDHFNIKVDDGVRMKIAVSLVSKNHNMISYRVKRNAIENLNKLYDNHHPPASPLPPSCCHHPSHQAPLASPPQLHPSGRVLPHVSLHHDTTTPTIVSTVVEARHHLLPDGLLPAHHRACCDSALHD</sequence>
<gene>
    <name evidence="2" type="ORF">DS421_19g664460</name>
</gene>
<accession>A0A6B9VBL7</accession>
<dbReference type="AlphaFoldDB" id="A0A6B9VBL7"/>
<protein>
    <submittedName>
        <fullName evidence="2">Ulp1 protease family, carboxy-terminal domain protein</fullName>
    </submittedName>
</protein>
<reference evidence="2 3" key="1">
    <citation type="submission" date="2020-01" db="EMBL/GenBank/DDBJ databases">
        <title>Genome sequence of Arachis hypogaea, cultivar Shitouqi.</title>
        <authorList>
            <person name="Zhuang W."/>
            <person name="Chen H."/>
            <person name="Varshney R."/>
            <person name="Wang D."/>
            <person name="Ming R."/>
        </authorList>
    </citation>
    <scope>NUCLEOTIDE SEQUENCE [LARGE SCALE GENOMIC DNA]</scope>
    <source>
        <tissue evidence="2">Young leaf</tissue>
    </source>
</reference>
<proteinExistence type="predicted"/>